<keyword evidence="4" id="KW-1185">Reference proteome</keyword>
<reference evidence="3" key="1">
    <citation type="submission" date="2023-10" db="EMBL/GenBank/DDBJ databases">
        <authorList>
            <person name="Chen Y."/>
            <person name="Shah S."/>
            <person name="Dougan E. K."/>
            <person name="Thang M."/>
            <person name="Chan C."/>
        </authorList>
    </citation>
    <scope>NUCLEOTIDE SEQUENCE [LARGE SCALE GENOMIC DNA]</scope>
</reference>
<gene>
    <name evidence="3" type="ORF">PCOR1329_LOCUS20937</name>
</gene>
<organism evidence="3 4">
    <name type="scientific">Prorocentrum cordatum</name>
    <dbReference type="NCBI Taxonomy" id="2364126"/>
    <lineage>
        <taxon>Eukaryota</taxon>
        <taxon>Sar</taxon>
        <taxon>Alveolata</taxon>
        <taxon>Dinophyceae</taxon>
        <taxon>Prorocentrales</taxon>
        <taxon>Prorocentraceae</taxon>
        <taxon>Prorocentrum</taxon>
    </lineage>
</organism>
<evidence type="ECO:0000313" key="4">
    <source>
        <dbReference type="Proteomes" id="UP001189429"/>
    </source>
</evidence>
<dbReference type="Proteomes" id="UP001189429">
    <property type="component" value="Unassembled WGS sequence"/>
</dbReference>
<feature type="transmembrane region" description="Helical" evidence="1">
    <location>
        <begin position="92"/>
        <end position="111"/>
    </location>
</feature>
<keyword evidence="1" id="KW-0812">Transmembrane</keyword>
<feature type="transmembrane region" description="Helical" evidence="1">
    <location>
        <begin position="117"/>
        <end position="133"/>
    </location>
</feature>
<keyword evidence="1" id="KW-1133">Transmembrane helix</keyword>
<evidence type="ECO:0000256" key="1">
    <source>
        <dbReference type="SAM" id="Phobius"/>
    </source>
</evidence>
<dbReference type="EMBL" id="CAUYUJ010006825">
    <property type="protein sequence ID" value="CAK0818782.1"/>
    <property type="molecule type" value="Genomic_DNA"/>
</dbReference>
<name>A0ABN9RIY0_9DINO</name>
<feature type="chain" id="PRO_5046963784" evidence="2">
    <location>
        <begin position="22"/>
        <end position="192"/>
    </location>
</feature>
<accession>A0ABN9RIY0</accession>
<proteinExistence type="predicted"/>
<sequence length="192" mass="21039">MCLSYCLQVLALFWHAASRRGESCDISRMGCNGLRTTSRGHRGRDRCPLPGDGWLYGEVSQWSNLNFMFNIGLVSSFACSARAMYSGAWTSIFAWVTLAIVAVVYSVGNYITSGSTAKLVVGGLFANVFHVCLRQRLLDLGPQQLRLLDGRVGRLHHLVHTGSEAHRQPVVARIAVAVELVGIRCSRRVGSS</sequence>
<evidence type="ECO:0000256" key="2">
    <source>
        <dbReference type="SAM" id="SignalP"/>
    </source>
</evidence>
<feature type="signal peptide" evidence="2">
    <location>
        <begin position="1"/>
        <end position="21"/>
    </location>
</feature>
<protein>
    <submittedName>
        <fullName evidence="3">Uncharacterized protein</fullName>
    </submittedName>
</protein>
<comment type="caution">
    <text evidence="3">The sequence shown here is derived from an EMBL/GenBank/DDBJ whole genome shotgun (WGS) entry which is preliminary data.</text>
</comment>
<keyword evidence="1" id="KW-0472">Membrane</keyword>
<evidence type="ECO:0000313" key="3">
    <source>
        <dbReference type="EMBL" id="CAK0818782.1"/>
    </source>
</evidence>
<keyword evidence="2" id="KW-0732">Signal</keyword>